<dbReference type="Pfam" id="PF01903">
    <property type="entry name" value="CbiX"/>
    <property type="match status" value="1"/>
</dbReference>
<comment type="caution">
    <text evidence="3">The sequence shown here is derived from an EMBL/GenBank/DDBJ whole genome shotgun (WGS) entry which is preliminary data.</text>
</comment>
<evidence type="ECO:0000256" key="2">
    <source>
        <dbReference type="ARBA" id="ARBA00023239"/>
    </source>
</evidence>
<keyword evidence="2" id="KW-0456">Lyase</keyword>
<dbReference type="SUPFAM" id="SSF53800">
    <property type="entry name" value="Chelatase"/>
    <property type="match status" value="1"/>
</dbReference>
<evidence type="ECO:0000256" key="1">
    <source>
        <dbReference type="ARBA" id="ARBA00022723"/>
    </source>
</evidence>
<evidence type="ECO:0000313" key="3">
    <source>
        <dbReference type="EMBL" id="MDN4161420.1"/>
    </source>
</evidence>
<dbReference type="PANTHER" id="PTHR33542">
    <property type="entry name" value="SIROHYDROCHLORIN FERROCHELATASE, CHLOROPLASTIC"/>
    <property type="match status" value="1"/>
</dbReference>
<gene>
    <name evidence="3" type="ORF">QWY29_08660</name>
</gene>
<organism evidence="3 4">
    <name type="scientific">Nocardioides abyssi</name>
    <dbReference type="NCBI Taxonomy" id="3058370"/>
    <lineage>
        <taxon>Bacteria</taxon>
        <taxon>Bacillati</taxon>
        <taxon>Actinomycetota</taxon>
        <taxon>Actinomycetes</taxon>
        <taxon>Propionibacteriales</taxon>
        <taxon>Nocardioidaceae</taxon>
        <taxon>Nocardioides</taxon>
    </lineage>
</organism>
<dbReference type="EMBL" id="JAUHJR010000002">
    <property type="protein sequence ID" value="MDN4161420.1"/>
    <property type="molecule type" value="Genomic_DNA"/>
</dbReference>
<dbReference type="RefSeq" id="WP_300960308.1">
    <property type="nucleotide sequence ID" value="NZ_JAUHJR010000002.1"/>
</dbReference>
<dbReference type="Proteomes" id="UP001168537">
    <property type="component" value="Unassembled WGS sequence"/>
</dbReference>
<evidence type="ECO:0000313" key="4">
    <source>
        <dbReference type="Proteomes" id="UP001168537"/>
    </source>
</evidence>
<dbReference type="Gene3D" id="3.40.50.1400">
    <property type="match status" value="2"/>
</dbReference>
<dbReference type="PANTHER" id="PTHR33542:SF5">
    <property type="entry name" value="FERROCHELATASE CHE1"/>
    <property type="match status" value="1"/>
</dbReference>
<sequence length="226" mass="23073">MTLLVTVAHGTRTAAGNEVAREVTARAAARLGLAGVAAYVELAEPLLSDVAAGAAGRSEGGVVVPLLLSTGMHVRSDLPQMVAGSGLRLGRQLGPHPLLASAMVARLISAGAAPGSPVVMVAAGSTDPLAVRDLERSADLLGRAWGGDVRWATLTGLGPRPADVVRPGDAVAPYLLATGYFDRRLRTDCLDAGAALVADVIGPHPLVVDLVVSRARALVRARSFNC</sequence>
<name>A0ABT8ETI1_9ACTN</name>
<dbReference type="InterPro" id="IPR002762">
    <property type="entry name" value="CbiX-like"/>
</dbReference>
<protein>
    <submittedName>
        <fullName evidence="3">CbiX/SirB N-terminal domain-containing protein</fullName>
    </submittedName>
</protein>
<keyword evidence="1" id="KW-0479">Metal-binding</keyword>
<keyword evidence="4" id="KW-1185">Reference proteome</keyword>
<dbReference type="CDD" id="cd03416">
    <property type="entry name" value="CbiX_SirB_N"/>
    <property type="match status" value="1"/>
</dbReference>
<accession>A0ABT8ETI1</accession>
<reference evidence="3" key="1">
    <citation type="submission" date="2023-06" db="EMBL/GenBank/DDBJ databases">
        <title>Draft genome sequence of Nocardioides sp. SOB72.</title>
        <authorList>
            <person name="Zhang G."/>
        </authorList>
    </citation>
    <scope>NUCLEOTIDE SEQUENCE</scope>
    <source>
        <strain evidence="3">SOB72</strain>
    </source>
</reference>
<dbReference type="InterPro" id="IPR050963">
    <property type="entry name" value="Sirohydro_Cobaltochel/CbiX"/>
</dbReference>
<proteinExistence type="predicted"/>